<feature type="domain" description="Activator of Hsp90 ATPase homologue 1/2-like C-terminal" evidence="2">
    <location>
        <begin position="12"/>
        <end position="153"/>
    </location>
</feature>
<gene>
    <name evidence="3" type="ORF">MOBUDSM44075_04853</name>
</gene>
<dbReference type="AlphaFoldDB" id="A0A0J6VIK8"/>
<dbReference type="Gene3D" id="3.30.530.20">
    <property type="match status" value="1"/>
</dbReference>
<dbReference type="InterPro" id="IPR023393">
    <property type="entry name" value="START-like_dom_sf"/>
</dbReference>
<comment type="caution">
    <text evidence="3">The sequence shown here is derived from an EMBL/GenBank/DDBJ whole genome shotgun (WGS) entry which is preliminary data.</text>
</comment>
<proteinExistence type="inferred from homology"/>
<sequence length="159" mass="17256">MTDRIEKSALLRAPLDRVWRAISESDQFGTWFGMTVDGPFTAGATVTGVMTPTAVDDAVAAQQADFAGVSFPLHVVAVEPPRYFAFRWNPLQEPEFAELTTLVEFTLTEADGGVLLEIVESGFDALPESHRAAAFADNSGGWATQLRLIGHYLAAPQWA</sequence>
<evidence type="ECO:0000313" key="3">
    <source>
        <dbReference type="EMBL" id="KMO69427.1"/>
    </source>
</evidence>
<dbReference type="InterPro" id="IPR013538">
    <property type="entry name" value="ASHA1/2-like_C"/>
</dbReference>
<evidence type="ECO:0000259" key="2">
    <source>
        <dbReference type="Pfam" id="PF08327"/>
    </source>
</evidence>
<dbReference type="EMBL" id="JYNU01000057">
    <property type="protein sequence ID" value="KMO69427.1"/>
    <property type="molecule type" value="Genomic_DNA"/>
</dbReference>
<name>A0A0J6VIK8_9MYCO</name>
<evidence type="ECO:0000256" key="1">
    <source>
        <dbReference type="ARBA" id="ARBA00006817"/>
    </source>
</evidence>
<dbReference type="PATRIC" id="fig|1807.14.peg.4890"/>
<evidence type="ECO:0000313" key="4">
    <source>
        <dbReference type="Proteomes" id="UP000036313"/>
    </source>
</evidence>
<dbReference type="CDD" id="cd08898">
    <property type="entry name" value="SRPBCC_CalC_Aha1-like_5"/>
    <property type="match status" value="1"/>
</dbReference>
<protein>
    <recommendedName>
        <fullName evidence="2">Activator of Hsp90 ATPase homologue 1/2-like C-terminal domain-containing protein</fullName>
    </recommendedName>
</protein>
<comment type="similarity">
    <text evidence="1">Belongs to the AHA1 family.</text>
</comment>
<dbReference type="RefSeq" id="WP_048425087.1">
    <property type="nucleotide sequence ID" value="NZ_JYNU01000057.1"/>
</dbReference>
<organism evidence="3 4">
    <name type="scientific">Mycolicibacterium obuense</name>
    <dbReference type="NCBI Taxonomy" id="1807"/>
    <lineage>
        <taxon>Bacteria</taxon>
        <taxon>Bacillati</taxon>
        <taxon>Actinomycetota</taxon>
        <taxon>Actinomycetes</taxon>
        <taxon>Mycobacteriales</taxon>
        <taxon>Mycobacteriaceae</taxon>
        <taxon>Mycolicibacterium</taxon>
    </lineage>
</organism>
<dbReference type="Pfam" id="PF08327">
    <property type="entry name" value="AHSA1"/>
    <property type="match status" value="1"/>
</dbReference>
<dbReference type="SUPFAM" id="SSF55961">
    <property type="entry name" value="Bet v1-like"/>
    <property type="match status" value="1"/>
</dbReference>
<dbReference type="Proteomes" id="UP000036313">
    <property type="component" value="Unassembled WGS sequence"/>
</dbReference>
<reference evidence="3 4" key="1">
    <citation type="journal article" date="2015" name="Genome Biol. Evol.">
        <title>Characterization of Three Mycobacterium spp. with Potential Use in Bioremediation by Genome Sequencing and Comparative Genomics.</title>
        <authorList>
            <person name="Das S."/>
            <person name="Pettersson B.M."/>
            <person name="Behra P.R."/>
            <person name="Ramesh M."/>
            <person name="Dasgupta S."/>
            <person name="Bhattacharya A."/>
            <person name="Kirsebom L.A."/>
        </authorList>
    </citation>
    <scope>NUCLEOTIDE SEQUENCE [LARGE SCALE GENOMIC DNA]</scope>
    <source>
        <strain evidence="3 4">DSM 44075</strain>
    </source>
</reference>
<accession>A0A0J6VIK8</accession>